<feature type="non-terminal residue" evidence="3">
    <location>
        <position position="1"/>
    </location>
</feature>
<gene>
    <name evidence="3" type="ORF">FNK824_LOCUS39361</name>
</gene>
<name>A0A820FPN2_9BILA</name>
<dbReference type="Proteomes" id="UP000663874">
    <property type="component" value="Unassembled WGS sequence"/>
</dbReference>
<feature type="compositionally biased region" description="Low complexity" evidence="1">
    <location>
        <begin position="89"/>
        <end position="105"/>
    </location>
</feature>
<evidence type="ECO:0000313" key="3">
    <source>
        <dbReference type="EMBL" id="CAF4267899.1"/>
    </source>
</evidence>
<proteinExistence type="predicted"/>
<feature type="region of interest" description="Disordered" evidence="1">
    <location>
        <begin position="54"/>
        <end position="137"/>
    </location>
</feature>
<dbReference type="InterPro" id="IPR041297">
    <property type="entry name" value="Crb2_Tudor"/>
</dbReference>
<dbReference type="SMART" id="SM00333">
    <property type="entry name" value="TUDOR"/>
    <property type="match status" value="1"/>
</dbReference>
<accession>A0A820FPN2</accession>
<dbReference type="SUPFAM" id="SSF63748">
    <property type="entry name" value="Tudor/PWWP/MBT"/>
    <property type="match status" value="1"/>
</dbReference>
<evidence type="ECO:0000259" key="2">
    <source>
        <dbReference type="PROSITE" id="PS50304"/>
    </source>
</evidence>
<dbReference type="Pfam" id="PF18115">
    <property type="entry name" value="Tudor_3"/>
    <property type="match status" value="1"/>
</dbReference>
<reference evidence="3" key="1">
    <citation type="submission" date="2021-02" db="EMBL/GenBank/DDBJ databases">
        <authorList>
            <person name="Nowell W R."/>
        </authorList>
    </citation>
    <scope>NUCLEOTIDE SEQUENCE</scope>
</reference>
<dbReference type="InterPro" id="IPR002999">
    <property type="entry name" value="Tudor"/>
</dbReference>
<dbReference type="EMBL" id="CAJOBE010025446">
    <property type="protein sequence ID" value="CAF4267899.1"/>
    <property type="molecule type" value="Genomic_DNA"/>
</dbReference>
<dbReference type="CDD" id="cd21182">
    <property type="entry name" value="Tudor_SMN_SPF30-like"/>
    <property type="match status" value="1"/>
</dbReference>
<comment type="caution">
    <text evidence="3">The sequence shown here is derived from an EMBL/GenBank/DDBJ whole genome shotgun (WGS) entry which is preliminary data.</text>
</comment>
<organism evidence="3 4">
    <name type="scientific">Rotaria sordida</name>
    <dbReference type="NCBI Taxonomy" id="392033"/>
    <lineage>
        <taxon>Eukaryota</taxon>
        <taxon>Metazoa</taxon>
        <taxon>Spiralia</taxon>
        <taxon>Gnathifera</taxon>
        <taxon>Rotifera</taxon>
        <taxon>Eurotatoria</taxon>
        <taxon>Bdelloidea</taxon>
        <taxon>Philodinida</taxon>
        <taxon>Philodinidae</taxon>
        <taxon>Rotaria</taxon>
    </lineage>
</organism>
<feature type="domain" description="Tudor" evidence="2">
    <location>
        <begin position="5"/>
        <end position="65"/>
    </location>
</feature>
<dbReference type="AlphaFoldDB" id="A0A820FPN2"/>
<sequence length="137" mass="16449">KQIFEFENGDQVIARYYEDNEYYPAIIMSVMHDTQKCAVMFEGYNSQEIVSFDDIEPYEAGYYEDKEGEYEQEQQPPPTLSQRNNPTPQYQQVSQQDQSGYGYYNQKRDNQNRNRPNSSRGYSQQQYPNRYNNTNYY</sequence>
<evidence type="ECO:0000313" key="4">
    <source>
        <dbReference type="Proteomes" id="UP000663874"/>
    </source>
</evidence>
<feature type="compositionally biased region" description="Polar residues" evidence="1">
    <location>
        <begin position="113"/>
        <end position="137"/>
    </location>
</feature>
<dbReference type="PROSITE" id="PS50304">
    <property type="entry name" value="TUDOR"/>
    <property type="match status" value="1"/>
</dbReference>
<dbReference type="Gene3D" id="2.30.30.140">
    <property type="match status" value="1"/>
</dbReference>
<evidence type="ECO:0000256" key="1">
    <source>
        <dbReference type="SAM" id="MobiDB-lite"/>
    </source>
</evidence>
<protein>
    <recommendedName>
        <fullName evidence="2">Tudor domain-containing protein</fullName>
    </recommendedName>
</protein>